<keyword evidence="14" id="KW-1185">Reference proteome</keyword>
<evidence type="ECO:0000259" key="11">
    <source>
        <dbReference type="PROSITE" id="PS50089"/>
    </source>
</evidence>
<dbReference type="InterPro" id="IPR002498">
    <property type="entry name" value="PInositol-4-P-4/5-kinase_core"/>
</dbReference>
<dbReference type="CDD" id="cd03334">
    <property type="entry name" value="Fab1_TCP"/>
    <property type="match status" value="1"/>
</dbReference>
<feature type="region of interest" description="Disordered" evidence="10">
    <location>
        <begin position="240"/>
        <end position="322"/>
    </location>
</feature>
<dbReference type="PANTHER" id="PTHR45748:SF14">
    <property type="entry name" value="1-PHOSPHATIDYLINOSITOL-3-PHOSPHATE 5-KINASE FAB1C-RELATED"/>
    <property type="match status" value="1"/>
</dbReference>
<comment type="caution">
    <text evidence="13">The sequence shown here is derived from an EMBL/GenBank/DDBJ whole genome shotgun (WGS) entry which is preliminary data.</text>
</comment>
<feature type="region of interest" description="Disordered" evidence="10">
    <location>
        <begin position="159"/>
        <end position="187"/>
    </location>
</feature>
<keyword evidence="5 9" id="KW-0067">ATP-binding</keyword>
<protein>
    <recommendedName>
        <fullName evidence="1">1-phosphatidylinositol-3-phosphate 5-kinase</fullName>
        <ecNumber evidence="1">2.7.1.150</ecNumber>
    </recommendedName>
    <alternativeName>
        <fullName evidence="7">Phosphatidylinositol 3-phosphate 5-kinase type III</fullName>
    </alternativeName>
</protein>
<keyword evidence="4 9" id="KW-0418">Kinase</keyword>
<dbReference type="InterPro" id="IPR001841">
    <property type="entry name" value="Znf_RING"/>
</dbReference>
<evidence type="ECO:0000313" key="13">
    <source>
        <dbReference type="EMBL" id="KAG6764254.1"/>
    </source>
</evidence>
<dbReference type="PROSITE" id="PS50089">
    <property type="entry name" value="ZF_RING_2"/>
    <property type="match status" value="1"/>
</dbReference>
<feature type="domain" description="PIPK" evidence="12">
    <location>
        <begin position="1428"/>
        <end position="1747"/>
    </location>
</feature>
<dbReference type="GO" id="GO:0010008">
    <property type="term" value="C:endosome membrane"/>
    <property type="evidence" value="ECO:0007669"/>
    <property type="project" value="TreeGrafter"/>
</dbReference>
<dbReference type="GO" id="GO:0008270">
    <property type="term" value="F:zinc ion binding"/>
    <property type="evidence" value="ECO:0007669"/>
    <property type="project" value="UniProtKB-KW"/>
</dbReference>
<evidence type="ECO:0000256" key="8">
    <source>
        <dbReference type="PROSITE-ProRule" id="PRU00175"/>
    </source>
</evidence>
<dbReference type="EC" id="2.7.1.150" evidence="1"/>
<evidence type="ECO:0000256" key="3">
    <source>
        <dbReference type="ARBA" id="ARBA00022741"/>
    </source>
</evidence>
<comment type="subunit">
    <text evidence="6">Component of the PI(3,5)P2 regulatory complex at least composed of ATG18, SAC/FIG4, FAB1 and VAC14.</text>
</comment>
<name>A0A8X8CST9_POPTO</name>
<evidence type="ECO:0000313" key="14">
    <source>
        <dbReference type="Proteomes" id="UP000886885"/>
    </source>
</evidence>
<feature type="compositionally biased region" description="Basic and acidic residues" evidence="10">
    <location>
        <begin position="102"/>
        <end position="114"/>
    </location>
</feature>
<feature type="compositionally biased region" description="Polar residues" evidence="10">
    <location>
        <begin position="241"/>
        <end position="255"/>
    </location>
</feature>
<dbReference type="PANTHER" id="PTHR45748">
    <property type="entry name" value="1-PHOSPHATIDYLINOSITOL 3-PHOSPHATE 5-KINASE-RELATED"/>
    <property type="match status" value="1"/>
</dbReference>
<dbReference type="FunFam" id="3.30.810.10:FF:000001">
    <property type="entry name" value="1-phosphatidylinositol 3-phosphate 5-kinase FAB1"/>
    <property type="match status" value="1"/>
</dbReference>
<keyword evidence="8" id="KW-0863">Zinc-finger</keyword>
<keyword evidence="8" id="KW-0862">Zinc</keyword>
<dbReference type="Pfam" id="PF00118">
    <property type="entry name" value="Cpn60_TCP1"/>
    <property type="match status" value="1"/>
</dbReference>
<keyword evidence="2 9" id="KW-0808">Transferase</keyword>
<evidence type="ECO:0000256" key="4">
    <source>
        <dbReference type="ARBA" id="ARBA00022777"/>
    </source>
</evidence>
<gene>
    <name evidence="13" type="ORF">POTOM_031716</name>
</gene>
<evidence type="ECO:0000259" key="12">
    <source>
        <dbReference type="PROSITE" id="PS51455"/>
    </source>
</evidence>
<evidence type="ECO:0000256" key="1">
    <source>
        <dbReference type="ARBA" id="ARBA00012009"/>
    </source>
</evidence>
<dbReference type="Pfam" id="PF01504">
    <property type="entry name" value="PIP5K"/>
    <property type="match status" value="1"/>
</dbReference>
<dbReference type="FunFam" id="3.30.800.10:FF:000010">
    <property type="entry name" value="Putative 1-phosphatidylinositol-3-phosphate 5-kinase FAB1C"/>
    <property type="match status" value="1"/>
</dbReference>
<dbReference type="GO" id="GO:0046854">
    <property type="term" value="P:phosphatidylinositol phosphate biosynthetic process"/>
    <property type="evidence" value="ECO:0007669"/>
    <property type="project" value="TreeGrafter"/>
</dbReference>
<evidence type="ECO:0000256" key="10">
    <source>
        <dbReference type="SAM" id="MobiDB-lite"/>
    </source>
</evidence>
<evidence type="ECO:0000256" key="9">
    <source>
        <dbReference type="PROSITE-ProRule" id="PRU00781"/>
    </source>
</evidence>
<dbReference type="InterPro" id="IPR044769">
    <property type="entry name" value="PIKfyve_PIPKc"/>
</dbReference>
<feature type="domain" description="RING-type" evidence="11">
    <location>
        <begin position="46"/>
        <end position="94"/>
    </location>
</feature>
<evidence type="ECO:0000256" key="2">
    <source>
        <dbReference type="ARBA" id="ARBA00022679"/>
    </source>
</evidence>
<dbReference type="PROSITE" id="PS51455">
    <property type="entry name" value="PIPK"/>
    <property type="match status" value="1"/>
</dbReference>
<keyword evidence="3 9" id="KW-0547">Nucleotide-binding</keyword>
<evidence type="ECO:0000256" key="5">
    <source>
        <dbReference type="ARBA" id="ARBA00022840"/>
    </source>
</evidence>
<dbReference type="CDD" id="cd17300">
    <property type="entry name" value="PIPKc_PIKfyve"/>
    <property type="match status" value="1"/>
</dbReference>
<proteinExistence type="predicted"/>
<dbReference type="SMART" id="SM00330">
    <property type="entry name" value="PIPKc"/>
    <property type="match status" value="1"/>
</dbReference>
<dbReference type="GO" id="GO:0000285">
    <property type="term" value="F:1-phosphatidylinositol-3-phosphate 5-kinase activity"/>
    <property type="evidence" value="ECO:0007669"/>
    <property type="project" value="UniProtKB-EC"/>
</dbReference>
<evidence type="ECO:0000256" key="6">
    <source>
        <dbReference type="ARBA" id="ARBA00023464"/>
    </source>
</evidence>
<keyword evidence="8" id="KW-0479">Metal-binding</keyword>
<dbReference type="Proteomes" id="UP000886885">
    <property type="component" value="Chromosome 8D"/>
</dbReference>
<dbReference type="EMBL" id="JAAWWB010000016">
    <property type="protein sequence ID" value="KAG6764254.1"/>
    <property type="molecule type" value="Genomic_DNA"/>
</dbReference>
<accession>A0A8X8CST9</accession>
<dbReference type="OrthoDB" id="158357at2759"/>
<dbReference type="FunFam" id="3.50.7.10:FF:000007">
    <property type="entry name" value="1-phosphatidylinositol 3-phosphate 5-kinase isoform X1"/>
    <property type="match status" value="1"/>
</dbReference>
<sequence>MGIPDTSLLDLLDKVRSWISWGASDLSASCLSANFQMPNNGTVETCSVCHSNNNQFFNGCHFQSCGQWFCFNCMRGYQSNGDFGEAIKSCKFCNGVTVKRDGGRKNSDKVHPTDSPRGSPEPPSPSFSAEPIHSDRLPLYLESKDCGFSRNALTTRSMTSFSAHQSPVSVRRSSSRSDEEEAEDSGKLLYSPSSEYCHDISDIDSSSVSARLEFYNCKSVGSSPLDSPSRIDFSSCRVGHTVQQGREGSPLSQSDGPFDQENMAILSRPDKRTEDPENTDDCSDDASILRDQYQKSPKPLDFESNGLIWFPPPPEDENDEEESNFFTYDDEDDDIGDTSAIFSSSSSLSSTFPSKEKQNKINKEPTKAMIQGHFRALVAQLLQGEGIKASKDENNGEWLDIVTAIAWQAAAFVKPDTSRGGSMDPVDYVKVKCIASGNPRDSTLVKGVVCTKNIKHKRMTTRYKNPKLLLLGGALEYQSVVNQLASFNTLVQQENDHLKLIMSKIEALRPNVLLVEKSVSPYAQEYLLGKEISLVLNVKKPLLERIARCTGAQISPSFENISTTRLGHCELFRVERVGEEHETSNQFNKKPSKTLMSFEGCPRRLGCTVLLRGTCREKLKKVKHVVQYAVFAAYHLSLETSFLADEGASLPKMTIRPSIAIPDRTAADNSISVIPPMICHAEVALSAQDDGSLGLKPEREGSESLTGNLDAGVIHPLSPCSVTCRSGNEFSIACHGDLVSNAGGLDAFSASQCEGLKMFAVSPGIKNLSQPELQDIMAEEEGQLLATHESVQSEKIDEDEVSSEYFSVTDTYQSILVSFSSRCVLKGTVCERSRLLRIKFYGNFDKPLGRYLRDDLFDQKSCCRSCKEPAEAHVLCFTHQQGNLTINVRSLSSVKLPGDRDGKIWMWHRCLRCAHIDGVPPATHRVVMSDAAWGLSFGKFLELSFSNHATANRVAPCGHSLQRDCLRFYGFGSMVVFFRYSPIDILNVHLPPSMLEFNGIVQQEWTRKEAAELLGKMETFYGEIFGVLDSMEQRSKYFGSELSDTNVLQNHIMELKDQLVKEKNNYRSPCKQGMLQLAVMESLQLYQTAMDILELNRLRRTLLIGSHVWYRKLYSLDCLLKTNYIVKAKEGDVSYTELKDLKNDIFCKDSKLDHDHEENISGYSKSQEHVGNDFQSEKKETGLSFEHCVLEHSMLPSCYHNTEDEVHADEETASKTLFSDIPSHASNLSDRIDSAWTGTDQLPIKVQPPHASHAEADGFQPVSVRQPNLFDNPPLRRMVALERVHSFDSALRAPERIQKGLRPLHLSTIRSFHASGDYRSMVRDPVSNAMRTYSQTLPLEAHKLNLMHSSTHSIIPSAANMAGGARLLLPMRANSDLVIGVYDNDPASVVSYALSSKEYEDWVTDRSNESGGMWSTIKHRKEDSAASSFTAWQSLDSMDLDYMSYGSYGSEDPFSTLGTLFMDSKKSPHLTISYEDASSIAEGKVRFSVTCYFAKQFDFLRKKCCPSDVDFVRSLSRCQKWSAQGGKSNVYFAKSMDERFIIKQVKKTELESFEKFAPEYFKYLIDSLNSGSPTCLAKILGIYQVTVKHLRGVKETKMDLMVMENLFFNRNIGRVYDLKGSSRSRYNPDTSGSNKVLLDTNLVERLRTEPIFLGSKAKRSLERAIWNDTSFLASVDVMDYSLLVGVDEERKELVVGIIDFMRQYTWDKHLETWVKASGILGGQNASPTIVSPKQYKKRFRKAMTSYFLTVPDQWSSWTESLHSCHS</sequence>
<dbReference type="InterPro" id="IPR002423">
    <property type="entry name" value="Cpn60/GroEL/TCP-1"/>
</dbReference>
<dbReference type="GO" id="GO:0005524">
    <property type="term" value="F:ATP binding"/>
    <property type="evidence" value="ECO:0007669"/>
    <property type="project" value="UniProtKB-UniRule"/>
</dbReference>
<reference evidence="13" key="1">
    <citation type="journal article" date="2020" name="bioRxiv">
        <title>Hybrid origin of Populus tomentosa Carr. identified through genome sequencing and phylogenomic analysis.</title>
        <authorList>
            <person name="An X."/>
            <person name="Gao K."/>
            <person name="Chen Z."/>
            <person name="Li J."/>
            <person name="Yang X."/>
            <person name="Yang X."/>
            <person name="Zhou J."/>
            <person name="Guo T."/>
            <person name="Zhao T."/>
            <person name="Huang S."/>
            <person name="Miao D."/>
            <person name="Khan W.U."/>
            <person name="Rao P."/>
            <person name="Ye M."/>
            <person name="Lei B."/>
            <person name="Liao W."/>
            <person name="Wang J."/>
            <person name="Ji L."/>
            <person name="Li Y."/>
            <person name="Guo B."/>
            <person name="Mustafa N.S."/>
            <person name="Li S."/>
            <person name="Yun Q."/>
            <person name="Keller S.R."/>
            <person name="Mao J."/>
            <person name="Zhang R."/>
            <person name="Strauss S.H."/>
        </authorList>
    </citation>
    <scope>NUCLEOTIDE SEQUENCE</scope>
    <source>
        <strain evidence="13">GM15</strain>
        <tissue evidence="13">Leaf</tissue>
    </source>
</reference>
<evidence type="ECO:0000256" key="7">
    <source>
        <dbReference type="ARBA" id="ARBA00077223"/>
    </source>
</evidence>
<feature type="region of interest" description="Disordered" evidence="10">
    <location>
        <begin position="102"/>
        <end position="131"/>
    </location>
</feature>
<organism evidence="13 14">
    <name type="scientific">Populus tomentosa</name>
    <name type="common">Chinese white poplar</name>
    <dbReference type="NCBI Taxonomy" id="118781"/>
    <lineage>
        <taxon>Eukaryota</taxon>
        <taxon>Viridiplantae</taxon>
        <taxon>Streptophyta</taxon>
        <taxon>Embryophyta</taxon>
        <taxon>Tracheophyta</taxon>
        <taxon>Spermatophyta</taxon>
        <taxon>Magnoliopsida</taxon>
        <taxon>eudicotyledons</taxon>
        <taxon>Gunneridae</taxon>
        <taxon>Pentapetalae</taxon>
        <taxon>rosids</taxon>
        <taxon>fabids</taxon>
        <taxon>Malpighiales</taxon>
        <taxon>Salicaceae</taxon>
        <taxon>Saliceae</taxon>
        <taxon>Populus</taxon>
    </lineage>
</organism>